<dbReference type="EMBL" id="JANGAB010000001">
    <property type="protein sequence ID" value="MCQ4948066.1"/>
    <property type="molecule type" value="Genomic_DNA"/>
</dbReference>
<dbReference type="GO" id="GO:0005829">
    <property type="term" value="C:cytosol"/>
    <property type="evidence" value="ECO:0007669"/>
    <property type="project" value="TreeGrafter"/>
</dbReference>
<dbReference type="PANTHER" id="PTHR12304">
    <property type="entry name" value="INOSINE-URIDINE PREFERRING NUCLEOSIDE HYDROLASE"/>
    <property type="match status" value="1"/>
</dbReference>
<feature type="region of interest" description="Disordered" evidence="3">
    <location>
        <begin position="77"/>
        <end position="96"/>
    </location>
</feature>
<dbReference type="RefSeq" id="WP_256135065.1">
    <property type="nucleotide sequence ID" value="NZ_JANGAB010000001.1"/>
</dbReference>
<sequence>MPKKVILDVDTGPDDAVAIIAALLAPELEVVGICSVNGNREVALTTDNTLRVKALMGADVPVYRGCEYPLVATLTPGRRPGIPRREGQIRPTGSRIQGDHLPFPATDLAEEPEPAVTWLVDTLLHTEEKITLIPVGPLTNLAVALRAAPRIAEHIEEVVLMGGGHRVQNTTPMTEYNVWVDPEALEVVLQSGCKVTVVPLDATMECYLTQADADEIRSFGGPGAEAVAFLVDEWLRDYRDDPAMKGYPGVPVHDALAVCAAIDPSILTDLRPVCCHVDIAGGYADGQTCLDLRARLEKEGPNCLFAFHADREKFAATLKKILKNG</sequence>
<protein>
    <submittedName>
        <fullName evidence="5">Nucleoside hydrolase</fullName>
    </submittedName>
</protein>
<comment type="caution">
    <text evidence="5">The sequence shown here is derived from an EMBL/GenBank/DDBJ whole genome shotgun (WGS) entry which is preliminary data.</text>
</comment>
<proteinExistence type="predicted"/>
<dbReference type="InterPro" id="IPR001910">
    <property type="entry name" value="Inosine/uridine_hydrolase_dom"/>
</dbReference>
<evidence type="ECO:0000256" key="3">
    <source>
        <dbReference type="SAM" id="MobiDB-lite"/>
    </source>
</evidence>
<evidence type="ECO:0000259" key="4">
    <source>
        <dbReference type="Pfam" id="PF01156"/>
    </source>
</evidence>
<dbReference type="SUPFAM" id="SSF53590">
    <property type="entry name" value="Nucleoside hydrolase"/>
    <property type="match status" value="1"/>
</dbReference>
<dbReference type="Pfam" id="PF01156">
    <property type="entry name" value="IU_nuc_hydro"/>
    <property type="match status" value="1"/>
</dbReference>
<keyword evidence="2" id="KW-0326">Glycosidase</keyword>
<dbReference type="AlphaFoldDB" id="A0AAW5K528"/>
<dbReference type="Gene3D" id="3.90.245.10">
    <property type="entry name" value="Ribonucleoside hydrolase-like"/>
    <property type="match status" value="1"/>
</dbReference>
<accession>A0AAW5K528</accession>
<evidence type="ECO:0000313" key="5">
    <source>
        <dbReference type="EMBL" id="MCQ4948066.1"/>
    </source>
</evidence>
<feature type="domain" description="Inosine/uridine-preferring nucleoside hydrolase" evidence="4">
    <location>
        <begin position="5"/>
        <end position="315"/>
    </location>
</feature>
<dbReference type="GO" id="GO:0006152">
    <property type="term" value="P:purine nucleoside catabolic process"/>
    <property type="evidence" value="ECO:0007669"/>
    <property type="project" value="TreeGrafter"/>
</dbReference>
<dbReference type="PANTHER" id="PTHR12304:SF4">
    <property type="entry name" value="URIDINE NUCLEOSIDASE"/>
    <property type="match status" value="1"/>
</dbReference>
<gene>
    <name evidence="5" type="ORF">NE646_00070</name>
</gene>
<keyword evidence="1 5" id="KW-0378">Hydrolase</keyword>
<dbReference type="PROSITE" id="PS01247">
    <property type="entry name" value="IUNH"/>
    <property type="match status" value="1"/>
</dbReference>
<dbReference type="InterPro" id="IPR036452">
    <property type="entry name" value="Ribo_hydro-like"/>
</dbReference>
<evidence type="ECO:0000256" key="2">
    <source>
        <dbReference type="ARBA" id="ARBA00023295"/>
    </source>
</evidence>
<organism evidence="5 6">
    <name type="scientific">Bittarella massiliensis</name>
    <name type="common">ex Durand et al. 2017</name>
    <dbReference type="NCBI Taxonomy" id="1720313"/>
    <lineage>
        <taxon>Bacteria</taxon>
        <taxon>Bacillati</taxon>
        <taxon>Bacillota</taxon>
        <taxon>Clostridia</taxon>
        <taxon>Eubacteriales</taxon>
        <taxon>Oscillospiraceae</taxon>
        <taxon>Bittarella (ex Durand et al. 2017)</taxon>
    </lineage>
</organism>
<dbReference type="InterPro" id="IPR023186">
    <property type="entry name" value="IUNH"/>
</dbReference>
<dbReference type="GO" id="GO:0045437">
    <property type="term" value="F:uridine nucleosidase activity"/>
    <property type="evidence" value="ECO:0007669"/>
    <property type="project" value="UniProtKB-ARBA"/>
</dbReference>
<evidence type="ECO:0000256" key="1">
    <source>
        <dbReference type="ARBA" id="ARBA00022801"/>
    </source>
</evidence>
<name>A0AAW5K528_9FIRM</name>
<dbReference type="GO" id="GO:0008477">
    <property type="term" value="F:purine nucleosidase activity"/>
    <property type="evidence" value="ECO:0007669"/>
    <property type="project" value="TreeGrafter"/>
</dbReference>
<reference evidence="5" key="1">
    <citation type="submission" date="2022-06" db="EMBL/GenBank/DDBJ databases">
        <title>Isolation of gut microbiota from human fecal samples.</title>
        <authorList>
            <person name="Pamer E.G."/>
            <person name="Barat B."/>
            <person name="Waligurski E."/>
            <person name="Medina S."/>
            <person name="Paddock L."/>
            <person name="Mostad J."/>
        </authorList>
    </citation>
    <scope>NUCLEOTIDE SEQUENCE</scope>
    <source>
        <strain evidence="5">DFI.7.96</strain>
    </source>
</reference>
<dbReference type="Proteomes" id="UP001205063">
    <property type="component" value="Unassembled WGS sequence"/>
</dbReference>
<evidence type="ECO:0000313" key="6">
    <source>
        <dbReference type="Proteomes" id="UP001205063"/>
    </source>
</evidence>
<dbReference type="InterPro" id="IPR015910">
    <property type="entry name" value="I/U_nuclsd_hydro_CS"/>
</dbReference>